<dbReference type="AlphaFoldDB" id="A0AAU7G8I2"/>
<dbReference type="EMBL" id="CP157390">
    <property type="protein sequence ID" value="XBM46468.1"/>
    <property type="molecule type" value="Genomic_DNA"/>
</dbReference>
<dbReference type="GO" id="GO:0008703">
    <property type="term" value="F:5-amino-6-(5-phosphoribosylamino)uracil reductase activity"/>
    <property type="evidence" value="ECO:0007669"/>
    <property type="project" value="InterPro"/>
</dbReference>
<feature type="domain" description="Bacterial bifunctional deaminase-reductase C-terminal" evidence="1">
    <location>
        <begin position="4"/>
        <end position="191"/>
    </location>
</feature>
<organism evidence="2">
    <name type="scientific">Leifsonia sp. NPDC080035</name>
    <dbReference type="NCBI Taxonomy" id="3143936"/>
    <lineage>
        <taxon>Bacteria</taxon>
        <taxon>Bacillati</taxon>
        <taxon>Actinomycetota</taxon>
        <taxon>Actinomycetes</taxon>
        <taxon>Micrococcales</taxon>
        <taxon>Microbacteriaceae</taxon>
        <taxon>Leifsonia</taxon>
    </lineage>
</organism>
<dbReference type="RefSeq" id="WP_348786453.1">
    <property type="nucleotide sequence ID" value="NZ_CP157390.1"/>
</dbReference>
<evidence type="ECO:0000259" key="1">
    <source>
        <dbReference type="Pfam" id="PF01872"/>
    </source>
</evidence>
<dbReference type="PANTHER" id="PTHR38011">
    <property type="entry name" value="DIHYDROFOLATE REDUCTASE FAMILY PROTEIN (AFU_ORTHOLOGUE AFUA_8G06820)"/>
    <property type="match status" value="1"/>
</dbReference>
<reference evidence="2" key="1">
    <citation type="submission" date="2024-05" db="EMBL/GenBank/DDBJ databases">
        <title>The Natural Products Discovery Center: Release of the First 8490 Sequenced Strains for Exploring Actinobacteria Biosynthetic Diversity.</title>
        <authorList>
            <person name="Kalkreuter E."/>
            <person name="Kautsar S.A."/>
            <person name="Yang D."/>
            <person name="Bader C.D."/>
            <person name="Teijaro C.N."/>
            <person name="Fluegel L."/>
            <person name="Davis C.M."/>
            <person name="Simpson J.R."/>
            <person name="Lauterbach L."/>
            <person name="Steele A.D."/>
            <person name="Gui C."/>
            <person name="Meng S."/>
            <person name="Li G."/>
            <person name="Viehrig K."/>
            <person name="Ye F."/>
            <person name="Su P."/>
            <person name="Kiefer A.F."/>
            <person name="Nichols A."/>
            <person name="Cepeda A.J."/>
            <person name="Yan W."/>
            <person name="Fan B."/>
            <person name="Jiang Y."/>
            <person name="Adhikari A."/>
            <person name="Zheng C.-J."/>
            <person name="Schuster L."/>
            <person name="Cowan T.M."/>
            <person name="Smanski M.J."/>
            <person name="Chevrette M.G."/>
            <person name="de Carvalho L.P.S."/>
            <person name="Shen B."/>
        </authorList>
    </citation>
    <scope>NUCLEOTIDE SEQUENCE</scope>
    <source>
        <strain evidence="2">NPDC080035</strain>
    </source>
</reference>
<dbReference type="InterPro" id="IPR024072">
    <property type="entry name" value="DHFR-like_dom_sf"/>
</dbReference>
<accession>A0AAU7G8I2</accession>
<proteinExistence type="predicted"/>
<dbReference type="InterPro" id="IPR050765">
    <property type="entry name" value="Riboflavin_Biosynth_HTPR"/>
</dbReference>
<dbReference type="PANTHER" id="PTHR38011:SF12">
    <property type="entry name" value="BIFUNCTIONAL DEAMINASE-REDUCTASE DOMAIN PROTEIN"/>
    <property type="match status" value="1"/>
</dbReference>
<gene>
    <name evidence="2" type="ORF">AAME72_10210</name>
</gene>
<protein>
    <submittedName>
        <fullName evidence="2">Dihydrofolate reductase family protein</fullName>
    </submittedName>
</protein>
<dbReference type="SUPFAM" id="SSF53597">
    <property type="entry name" value="Dihydrofolate reductase-like"/>
    <property type="match status" value="1"/>
</dbReference>
<dbReference type="Pfam" id="PF01872">
    <property type="entry name" value="RibD_C"/>
    <property type="match status" value="1"/>
</dbReference>
<name>A0AAU7G8I2_9MICO</name>
<evidence type="ECO:0000313" key="2">
    <source>
        <dbReference type="EMBL" id="XBM46468.1"/>
    </source>
</evidence>
<dbReference type="InterPro" id="IPR002734">
    <property type="entry name" value="RibDG_C"/>
</dbReference>
<dbReference type="Gene3D" id="3.40.430.10">
    <property type="entry name" value="Dihydrofolate Reductase, subunit A"/>
    <property type="match status" value="1"/>
</dbReference>
<dbReference type="GO" id="GO:0009231">
    <property type="term" value="P:riboflavin biosynthetic process"/>
    <property type="evidence" value="ECO:0007669"/>
    <property type="project" value="InterPro"/>
</dbReference>
<sequence>MTRVRMDLFASLDGYTPDPADATPDEPMGPDWGRLTAAYTATRTFRARIFGDTTGAGTTGVDERYAAAFFEGVGAEIMGAGMFGLHSFPDDPDWKGWWGERPPFGTPVYVLTHSAPRPSVEMAGGTTFHFRDASPEDVLAEATRAAGGRDVRIGGGYGTASAFLRAGLVDDLHLMVAPIFLGRGHRLFDDLAGFDADYTVTSEVAESGELHITLTR</sequence>